<sequence length="304" mass="34424">VVREEEQKAARQQASRAKLKGFRKGHVPAHVIESRFGGELKKETLDKLISDAYRHALAREQLRPITEGEVEDVQYGPDEDLVFSITFDIEPEIELGRLGGFTVERSVQEITDEQVQQTLTRIQEQNGVWKPVEEGNAKDGDFVSVKILRLEEEDAEVRDYEFVLGKGDAIPDIEAAIKELDVGSENDFDISFPKNSDDEDQQIKEAEHVRITLMSRRTLEVPEMNDDLATQVGDFETLDELTKKIQEEMEKESADQADAVVRTRLLDLVVEANPFEVPVSMVNRYIDTILGSPKDVPEEKLSEA</sequence>
<evidence type="ECO:0000259" key="8">
    <source>
        <dbReference type="Pfam" id="PF05697"/>
    </source>
</evidence>
<dbReference type="EMBL" id="UINC01134869">
    <property type="protein sequence ID" value="SVD18671.1"/>
    <property type="molecule type" value="Genomic_DNA"/>
</dbReference>
<organism evidence="10">
    <name type="scientific">marine metagenome</name>
    <dbReference type="NCBI Taxonomy" id="408172"/>
    <lineage>
        <taxon>unclassified sequences</taxon>
        <taxon>metagenomes</taxon>
        <taxon>ecological metagenomes</taxon>
    </lineage>
</organism>
<dbReference type="GO" id="GO:0003755">
    <property type="term" value="F:peptidyl-prolyl cis-trans isomerase activity"/>
    <property type="evidence" value="ECO:0007669"/>
    <property type="project" value="UniProtKB-KW"/>
</dbReference>
<feature type="non-terminal residue" evidence="10">
    <location>
        <position position="1"/>
    </location>
</feature>
<dbReference type="SUPFAM" id="SSF102735">
    <property type="entry name" value="Trigger factor ribosome-binding domain"/>
    <property type="match status" value="1"/>
</dbReference>
<dbReference type="Pfam" id="PF05697">
    <property type="entry name" value="Trigger_N"/>
    <property type="match status" value="1"/>
</dbReference>
<dbReference type="InterPro" id="IPR027304">
    <property type="entry name" value="Trigger_fact/SurA_dom_sf"/>
</dbReference>
<dbReference type="InterPro" id="IPR046357">
    <property type="entry name" value="PPIase_dom_sf"/>
</dbReference>
<dbReference type="GO" id="GO:0006457">
    <property type="term" value="P:protein folding"/>
    <property type="evidence" value="ECO:0007669"/>
    <property type="project" value="InterPro"/>
</dbReference>
<evidence type="ECO:0000313" key="10">
    <source>
        <dbReference type="EMBL" id="SVD18671.1"/>
    </source>
</evidence>
<feature type="domain" description="Trigger factor C-terminal" evidence="9">
    <location>
        <begin position="237"/>
        <end position="290"/>
    </location>
</feature>
<dbReference type="Pfam" id="PF05698">
    <property type="entry name" value="Trigger_C"/>
    <property type="match status" value="1"/>
</dbReference>
<dbReference type="Gene3D" id="3.10.50.40">
    <property type="match status" value="1"/>
</dbReference>
<dbReference type="InterPro" id="IPR036611">
    <property type="entry name" value="Trigger_fac_ribosome-bd_sf"/>
</dbReference>
<keyword evidence="6" id="KW-0413">Isomerase</keyword>
<proteinExistence type="inferred from homology"/>
<dbReference type="InterPro" id="IPR008881">
    <property type="entry name" value="Trigger_fac_ribosome-bd_bac"/>
</dbReference>
<gene>
    <name evidence="10" type="ORF">METZ01_LOCUS371525</name>
</gene>
<keyword evidence="4" id="KW-0697">Rotamase</keyword>
<protein>
    <recommendedName>
        <fullName evidence="3">peptidylprolyl isomerase</fullName>
        <ecNumber evidence="3">5.2.1.8</ecNumber>
    </recommendedName>
</protein>
<evidence type="ECO:0000256" key="3">
    <source>
        <dbReference type="ARBA" id="ARBA00013194"/>
    </source>
</evidence>
<name>A0A382TBC6_9ZZZZ</name>
<dbReference type="SUPFAM" id="SSF54534">
    <property type="entry name" value="FKBP-like"/>
    <property type="match status" value="1"/>
</dbReference>
<dbReference type="InterPro" id="IPR005215">
    <property type="entry name" value="Trig_fac"/>
</dbReference>
<feature type="non-terminal residue" evidence="10">
    <location>
        <position position="304"/>
    </location>
</feature>
<accession>A0A382TBC6</accession>
<reference evidence="10" key="1">
    <citation type="submission" date="2018-05" db="EMBL/GenBank/DDBJ databases">
        <authorList>
            <person name="Lanie J.A."/>
            <person name="Ng W.-L."/>
            <person name="Kazmierczak K.M."/>
            <person name="Andrzejewski T.M."/>
            <person name="Davidsen T.M."/>
            <person name="Wayne K.J."/>
            <person name="Tettelin H."/>
            <person name="Glass J.I."/>
            <person name="Rusch D."/>
            <person name="Podicherti R."/>
            <person name="Tsui H.-C.T."/>
            <person name="Winkler M.E."/>
        </authorList>
    </citation>
    <scope>NUCLEOTIDE SEQUENCE</scope>
</reference>
<dbReference type="InterPro" id="IPR037041">
    <property type="entry name" value="Trigger_fac_C_sf"/>
</dbReference>
<dbReference type="SUPFAM" id="SSF109998">
    <property type="entry name" value="Triger factor/SurA peptide-binding domain-like"/>
    <property type="match status" value="1"/>
</dbReference>
<evidence type="ECO:0000256" key="1">
    <source>
        <dbReference type="ARBA" id="ARBA00000971"/>
    </source>
</evidence>
<feature type="region of interest" description="Disordered" evidence="7">
    <location>
        <begin position="1"/>
        <end position="21"/>
    </location>
</feature>
<dbReference type="EC" id="5.2.1.8" evidence="3"/>
<dbReference type="NCBIfam" id="TIGR00115">
    <property type="entry name" value="tig"/>
    <property type="match status" value="1"/>
</dbReference>
<dbReference type="GO" id="GO:0015031">
    <property type="term" value="P:protein transport"/>
    <property type="evidence" value="ECO:0007669"/>
    <property type="project" value="InterPro"/>
</dbReference>
<dbReference type="AlphaFoldDB" id="A0A382TBC6"/>
<dbReference type="InterPro" id="IPR008880">
    <property type="entry name" value="Trigger_fac_C"/>
</dbReference>
<evidence type="ECO:0000256" key="4">
    <source>
        <dbReference type="ARBA" id="ARBA00023110"/>
    </source>
</evidence>
<evidence type="ECO:0000256" key="2">
    <source>
        <dbReference type="ARBA" id="ARBA00005464"/>
    </source>
</evidence>
<evidence type="ECO:0000256" key="7">
    <source>
        <dbReference type="SAM" id="MobiDB-lite"/>
    </source>
</evidence>
<evidence type="ECO:0000256" key="5">
    <source>
        <dbReference type="ARBA" id="ARBA00023186"/>
    </source>
</evidence>
<dbReference type="Gene3D" id="1.10.3120.10">
    <property type="entry name" value="Trigger factor, C-terminal domain"/>
    <property type="match status" value="1"/>
</dbReference>
<evidence type="ECO:0000256" key="6">
    <source>
        <dbReference type="ARBA" id="ARBA00023235"/>
    </source>
</evidence>
<evidence type="ECO:0000259" key="9">
    <source>
        <dbReference type="Pfam" id="PF05698"/>
    </source>
</evidence>
<feature type="domain" description="Trigger factor ribosome-binding bacterial" evidence="8">
    <location>
        <begin position="2"/>
        <end position="121"/>
    </location>
</feature>
<comment type="catalytic activity">
    <reaction evidence="1">
        <text>[protein]-peptidylproline (omega=180) = [protein]-peptidylproline (omega=0)</text>
        <dbReference type="Rhea" id="RHEA:16237"/>
        <dbReference type="Rhea" id="RHEA-COMP:10747"/>
        <dbReference type="Rhea" id="RHEA-COMP:10748"/>
        <dbReference type="ChEBI" id="CHEBI:83833"/>
        <dbReference type="ChEBI" id="CHEBI:83834"/>
        <dbReference type="EC" id="5.2.1.8"/>
    </reaction>
</comment>
<keyword evidence="5" id="KW-0143">Chaperone</keyword>
<dbReference type="Gene3D" id="3.30.70.1050">
    <property type="entry name" value="Trigger factor ribosome-binding domain"/>
    <property type="match status" value="1"/>
</dbReference>
<comment type="similarity">
    <text evidence="2">Belongs to the FKBP-type PPIase family. Tig subfamily.</text>
</comment>